<dbReference type="EMBL" id="FOBB01000005">
    <property type="protein sequence ID" value="SEM54617.1"/>
    <property type="molecule type" value="Genomic_DNA"/>
</dbReference>
<dbReference type="InterPro" id="IPR050900">
    <property type="entry name" value="Transposase_IS3/IS150/IS904"/>
</dbReference>
<evidence type="ECO:0000313" key="3">
    <source>
        <dbReference type="Proteomes" id="UP000198984"/>
    </source>
</evidence>
<dbReference type="SUPFAM" id="SSF53098">
    <property type="entry name" value="Ribonuclease H-like"/>
    <property type="match status" value="1"/>
</dbReference>
<protein>
    <submittedName>
        <fullName evidence="2">Integrase core domain-containing protein</fullName>
    </submittedName>
</protein>
<dbReference type="InterPro" id="IPR012337">
    <property type="entry name" value="RNaseH-like_sf"/>
</dbReference>
<accession>A0A1H7ZAR6</accession>
<dbReference type="PROSITE" id="PS50994">
    <property type="entry name" value="INTEGRASE"/>
    <property type="match status" value="1"/>
</dbReference>
<reference evidence="2 3" key="1">
    <citation type="submission" date="2016-10" db="EMBL/GenBank/DDBJ databases">
        <authorList>
            <person name="de Groot N.N."/>
        </authorList>
    </citation>
    <scope>NUCLEOTIDE SEQUENCE [LARGE SCALE GENOMIC DNA]</scope>
    <source>
        <strain evidence="2 3">DSM 21039</strain>
    </source>
</reference>
<organism evidence="2 3">
    <name type="scientific">Chitinophaga rupis</name>
    <dbReference type="NCBI Taxonomy" id="573321"/>
    <lineage>
        <taxon>Bacteria</taxon>
        <taxon>Pseudomonadati</taxon>
        <taxon>Bacteroidota</taxon>
        <taxon>Chitinophagia</taxon>
        <taxon>Chitinophagales</taxon>
        <taxon>Chitinophagaceae</taxon>
        <taxon>Chitinophaga</taxon>
    </lineage>
</organism>
<dbReference type="Proteomes" id="UP000198984">
    <property type="component" value="Unassembled WGS sequence"/>
</dbReference>
<name>A0A1H7ZAR6_9BACT</name>
<dbReference type="GO" id="GO:0003676">
    <property type="term" value="F:nucleic acid binding"/>
    <property type="evidence" value="ECO:0007669"/>
    <property type="project" value="InterPro"/>
</dbReference>
<dbReference type="PANTHER" id="PTHR46889:SF5">
    <property type="entry name" value="INTEGRASE PROTEIN"/>
    <property type="match status" value="1"/>
</dbReference>
<dbReference type="Gene3D" id="3.30.420.10">
    <property type="entry name" value="Ribonuclease H-like superfamily/Ribonuclease H"/>
    <property type="match status" value="1"/>
</dbReference>
<gene>
    <name evidence="2" type="ORF">SAMN04488505_1051</name>
</gene>
<evidence type="ECO:0000313" key="2">
    <source>
        <dbReference type="EMBL" id="SEM54617.1"/>
    </source>
</evidence>
<dbReference type="AlphaFoldDB" id="A0A1H7ZAR6"/>
<dbReference type="InterPro" id="IPR036397">
    <property type="entry name" value="RNaseH_sf"/>
</dbReference>
<feature type="domain" description="Integrase catalytic" evidence="1">
    <location>
        <begin position="1"/>
        <end position="76"/>
    </location>
</feature>
<dbReference type="RefSeq" id="WP_143081073.1">
    <property type="nucleotide sequence ID" value="NZ_FOBB01000005.1"/>
</dbReference>
<dbReference type="Pfam" id="PF13683">
    <property type="entry name" value="rve_3"/>
    <property type="match status" value="1"/>
</dbReference>
<dbReference type="OrthoDB" id="680265at2"/>
<dbReference type="PANTHER" id="PTHR46889">
    <property type="entry name" value="TRANSPOSASE INSF FOR INSERTION SEQUENCE IS3B-RELATED"/>
    <property type="match status" value="1"/>
</dbReference>
<sequence length="100" mass="11426">DNEVAISMTEKGDPYENAIAERMNGILKSEFDLARQFNNYEEAASAVTAAIRIYNQQRPHASCNYLTPEQAATQKGTLLSRWKTRKKRTVNQNQDYSKLL</sequence>
<dbReference type="InterPro" id="IPR001584">
    <property type="entry name" value="Integrase_cat-core"/>
</dbReference>
<feature type="non-terminal residue" evidence="2">
    <location>
        <position position="1"/>
    </location>
</feature>
<dbReference type="GO" id="GO:0015074">
    <property type="term" value="P:DNA integration"/>
    <property type="evidence" value="ECO:0007669"/>
    <property type="project" value="InterPro"/>
</dbReference>
<proteinExistence type="predicted"/>
<keyword evidence="3" id="KW-1185">Reference proteome</keyword>
<evidence type="ECO:0000259" key="1">
    <source>
        <dbReference type="PROSITE" id="PS50994"/>
    </source>
</evidence>